<reference evidence="10" key="1">
    <citation type="submission" date="2015-07" db="EMBL/GenBank/DDBJ databases">
        <title>Genome sequencing of Sunxiuqinia dokdonensis strain SK.</title>
        <authorList>
            <person name="Ahn S."/>
            <person name="Kim B.-C."/>
        </authorList>
    </citation>
    <scope>NUCLEOTIDE SEQUENCE [LARGE SCALE GENOMIC DNA]</scope>
    <source>
        <strain evidence="10">SK</strain>
    </source>
</reference>
<dbReference type="InterPro" id="IPR012910">
    <property type="entry name" value="Plug_dom"/>
</dbReference>
<dbReference type="Proteomes" id="UP000036958">
    <property type="component" value="Unassembled WGS sequence"/>
</dbReference>
<dbReference type="GO" id="GO:0009279">
    <property type="term" value="C:cell outer membrane"/>
    <property type="evidence" value="ECO:0007669"/>
    <property type="project" value="UniProtKB-SubCell"/>
</dbReference>
<feature type="domain" description="TonB-dependent receptor plug" evidence="8">
    <location>
        <begin position="229"/>
        <end position="335"/>
    </location>
</feature>
<evidence type="ECO:0000256" key="2">
    <source>
        <dbReference type="ARBA" id="ARBA00022448"/>
    </source>
</evidence>
<dbReference type="FunFam" id="2.60.40.1120:FF:000003">
    <property type="entry name" value="Outer membrane protein Omp121"/>
    <property type="match status" value="1"/>
</dbReference>
<evidence type="ECO:0000313" key="9">
    <source>
        <dbReference type="EMBL" id="KOH44861.1"/>
    </source>
</evidence>
<dbReference type="Gene3D" id="2.40.170.20">
    <property type="entry name" value="TonB-dependent receptor, beta-barrel domain"/>
    <property type="match status" value="1"/>
</dbReference>
<dbReference type="STRING" id="1409788.NC99_22930"/>
<dbReference type="Pfam" id="PF07715">
    <property type="entry name" value="Plug"/>
    <property type="match status" value="1"/>
</dbReference>
<dbReference type="InterPro" id="IPR023997">
    <property type="entry name" value="TonB-dep_OMP_SusC/RagA_CS"/>
</dbReference>
<keyword evidence="5 7" id="KW-0472">Membrane</keyword>
<dbReference type="InterPro" id="IPR037066">
    <property type="entry name" value="Plug_dom_sf"/>
</dbReference>
<name>A0A0L8V8U0_9BACT</name>
<evidence type="ECO:0000256" key="3">
    <source>
        <dbReference type="ARBA" id="ARBA00022452"/>
    </source>
</evidence>
<dbReference type="Pfam" id="PF13715">
    <property type="entry name" value="CarbopepD_reg_2"/>
    <property type="match status" value="1"/>
</dbReference>
<dbReference type="InterPro" id="IPR036942">
    <property type="entry name" value="Beta-barrel_TonB_sf"/>
</dbReference>
<gene>
    <name evidence="9" type="ORF">NC99_22930</name>
</gene>
<comment type="subcellular location">
    <subcellularLocation>
        <location evidence="1 7">Cell outer membrane</location>
        <topology evidence="1 7">Multi-pass membrane protein</topology>
    </subcellularLocation>
</comment>
<dbReference type="PROSITE" id="PS52016">
    <property type="entry name" value="TONB_DEPENDENT_REC_3"/>
    <property type="match status" value="1"/>
</dbReference>
<dbReference type="PATRIC" id="fig|1409788.3.peg.2367"/>
<dbReference type="InterPro" id="IPR023996">
    <property type="entry name" value="TonB-dep_OMP_SusC/RagA"/>
</dbReference>
<evidence type="ECO:0000259" key="8">
    <source>
        <dbReference type="Pfam" id="PF07715"/>
    </source>
</evidence>
<dbReference type="SUPFAM" id="SSF49464">
    <property type="entry name" value="Carboxypeptidase regulatory domain-like"/>
    <property type="match status" value="1"/>
</dbReference>
<evidence type="ECO:0000313" key="10">
    <source>
        <dbReference type="Proteomes" id="UP000036958"/>
    </source>
</evidence>
<keyword evidence="6 7" id="KW-0998">Cell outer membrane</keyword>
<comment type="similarity">
    <text evidence="7">Belongs to the TonB-dependent receptor family.</text>
</comment>
<evidence type="ECO:0000256" key="7">
    <source>
        <dbReference type="PROSITE-ProRule" id="PRU01360"/>
    </source>
</evidence>
<evidence type="ECO:0000256" key="5">
    <source>
        <dbReference type="ARBA" id="ARBA00023136"/>
    </source>
</evidence>
<accession>A0A0L8V8U0</accession>
<dbReference type="EMBL" id="LGIA01000151">
    <property type="protein sequence ID" value="KOH44861.1"/>
    <property type="molecule type" value="Genomic_DNA"/>
</dbReference>
<dbReference type="RefSeq" id="WP_053183415.1">
    <property type="nucleotide sequence ID" value="NZ_LGIA01000151.1"/>
</dbReference>
<evidence type="ECO:0000256" key="4">
    <source>
        <dbReference type="ARBA" id="ARBA00022692"/>
    </source>
</evidence>
<keyword evidence="3 7" id="KW-1134">Transmembrane beta strand</keyword>
<dbReference type="Gene3D" id="2.170.130.10">
    <property type="entry name" value="TonB-dependent receptor, plug domain"/>
    <property type="match status" value="1"/>
</dbReference>
<dbReference type="InterPro" id="IPR008969">
    <property type="entry name" value="CarboxyPept-like_regulatory"/>
</dbReference>
<keyword evidence="4 7" id="KW-0812">Transmembrane</keyword>
<organism evidence="9 10">
    <name type="scientific">Sunxiuqinia dokdonensis</name>
    <dbReference type="NCBI Taxonomy" id="1409788"/>
    <lineage>
        <taxon>Bacteria</taxon>
        <taxon>Pseudomonadati</taxon>
        <taxon>Bacteroidota</taxon>
        <taxon>Bacteroidia</taxon>
        <taxon>Marinilabiliales</taxon>
        <taxon>Prolixibacteraceae</taxon>
        <taxon>Sunxiuqinia</taxon>
    </lineage>
</organism>
<sequence length="1138" mass="127236">MKNYLVRQLVNRPRYIFAILLLQVFSFSALYAQAESAKKVDTISEVRISLSINGAKIREIFNLIESKTDYVFVYDERAIDKNQRITIDKNNASIYDILSVISTETDLKFKQINEIINVAKKSWHEKSKVEIQNEQSEQIPVTGQVVSSDDNQPIPGVNVVIKGTTVGTITDLQGNYSLEAPRDAILVFSFIGFERQEVSISNRQNIDVLLLSDITSINEVIVVGAAIKERDLTGATVNVNEETLKERPVTSVNEALQGRAAGVYIRSNPQPGSDASIKIRGNNSMNYGASPIYVVDGIVMDRDFNMINLNDVASINVLKDASSTALYGSRGANGVVIITTKKGKSGEGKLTYDGWFGVQQFTNESLTLGAKDMFELRIDALENAASVGGAYYTLNPNASRQDFIDDELLADGKLWFADYEIESYNNGESYNWLDEVTRAAFQQNHNLSMSGGSDKGNYYLSFGYTDQEGIVKSSNYKKYSGRVNLEQNVKSWLKVGTNTSYTRSVNDLVDGKVFGVARGANPLLPISDEHLYLAWGNNWDINSENPIKTLTLDKDTYKSRIFSSNYLNFNPIEGLNVRTSFSVDLIDQEYYEYTPSDIQQALRNSYRGIAIHNLDHAFNYQWDNSATYDMKFNKHFLTALVSTSLSKNMFKYTNVTAQDYPVDDFGYFNLGAAFGKENFNLGSNQVTSTLMSYLGRLNYSYDGRYYATVTARYDGSSKFNEGHKWGLFPSVALAWNMANENFMSGQSLFDLAKLRFGYGSVGNQSIPDYAFLSLYNPSYSDGKVSFNSTGLRGTSALTWEKQSQMNIGLDLGVLDNRIQMTAEYFNIVNSNLLMRRTLSTLTGYGSAIENIGEMTNKGFEFSLNAAVIDQDDFKWDVAANISFDKNEVTQLYGDIDAIYNFGGFTGTEIQRTGNFFLGESLNTIYMWEFDRIIQEEDMDYVNSLTLPGKTLEPGDILPKDQQQAGEEGHGVIDEDDRVIVGKSDPKFYGGFSTRLAYKSLSLNAVFNYSSGAKAIGSLYEGLMNGTGYSSAHKDMLDRWTPENTNTNIPRATYDNSIRFSTGETSWALQDASFLRLSTLTLAYDLPGSVAQKVGMKDFRVYTTGSNLFCLTKYKGYDPENGDWYPTARMFVLGLNFSF</sequence>
<dbReference type="NCBIfam" id="TIGR04056">
    <property type="entry name" value="OMP_RagA_SusC"/>
    <property type="match status" value="1"/>
</dbReference>
<evidence type="ECO:0000256" key="6">
    <source>
        <dbReference type="ARBA" id="ARBA00023237"/>
    </source>
</evidence>
<evidence type="ECO:0000256" key="1">
    <source>
        <dbReference type="ARBA" id="ARBA00004571"/>
    </source>
</evidence>
<dbReference type="OrthoDB" id="9768177at2"/>
<keyword evidence="10" id="KW-1185">Reference proteome</keyword>
<comment type="caution">
    <text evidence="9">The sequence shown here is derived from an EMBL/GenBank/DDBJ whole genome shotgun (WGS) entry which is preliminary data.</text>
</comment>
<dbReference type="Gene3D" id="2.60.40.1120">
    <property type="entry name" value="Carboxypeptidase-like, regulatory domain"/>
    <property type="match status" value="1"/>
</dbReference>
<dbReference type="NCBIfam" id="TIGR04057">
    <property type="entry name" value="SusC_RagA_signa"/>
    <property type="match status" value="1"/>
</dbReference>
<proteinExistence type="inferred from homology"/>
<keyword evidence="2 7" id="KW-0813">Transport</keyword>
<dbReference type="SUPFAM" id="SSF56935">
    <property type="entry name" value="Porins"/>
    <property type="match status" value="1"/>
</dbReference>
<dbReference type="AlphaFoldDB" id="A0A0L8V8U0"/>
<dbReference type="InterPro" id="IPR039426">
    <property type="entry name" value="TonB-dep_rcpt-like"/>
</dbReference>
<protein>
    <recommendedName>
        <fullName evidence="8">TonB-dependent receptor plug domain-containing protein</fullName>
    </recommendedName>
</protein>